<name>A0ACC3S947_9PEZI</name>
<reference evidence="1" key="1">
    <citation type="submission" date="2024-02" db="EMBL/GenBank/DDBJ databases">
        <title>Metagenome Assembled Genome of Zalaria obscura JY119.</title>
        <authorList>
            <person name="Vighnesh L."/>
            <person name="Jagadeeshwari U."/>
            <person name="Venkata Ramana C."/>
            <person name="Sasikala C."/>
        </authorList>
    </citation>
    <scope>NUCLEOTIDE SEQUENCE</scope>
    <source>
        <strain evidence="1">JY119</strain>
    </source>
</reference>
<evidence type="ECO:0000313" key="2">
    <source>
        <dbReference type="Proteomes" id="UP001320706"/>
    </source>
</evidence>
<gene>
    <name evidence="1" type="primary">apc5</name>
    <name evidence="1" type="ORF">M8818_005501</name>
</gene>
<protein>
    <submittedName>
        <fullName evidence="1">APC5 protein</fullName>
    </submittedName>
</protein>
<organism evidence="1 2">
    <name type="scientific">Zalaria obscura</name>
    <dbReference type="NCBI Taxonomy" id="2024903"/>
    <lineage>
        <taxon>Eukaryota</taxon>
        <taxon>Fungi</taxon>
        <taxon>Dikarya</taxon>
        <taxon>Ascomycota</taxon>
        <taxon>Pezizomycotina</taxon>
        <taxon>Dothideomycetes</taxon>
        <taxon>Dothideomycetidae</taxon>
        <taxon>Dothideales</taxon>
        <taxon>Zalariaceae</taxon>
        <taxon>Zalaria</taxon>
    </lineage>
</organism>
<dbReference type="Proteomes" id="UP001320706">
    <property type="component" value="Unassembled WGS sequence"/>
</dbReference>
<proteinExistence type="predicted"/>
<keyword evidence="2" id="KW-1185">Reference proteome</keyword>
<sequence>MLTRNSFFDAWRSGNYAAAIENLHRYFDYTMEAHLMGNGIQTHHQYALLHLAVLHADFGCYAEAISAMNECISTARENQDARCLHFSLSWLSHLRKAFPGLSELEHGGLGADLSSNEADTIHFLQQKATEPGQRDVPAFSGSLLAETELTLRTGGSVTKAIESSYQAGHLNRQTPCPPTAAVAETSGAGRRVRNPDAGTRSPDPPRQALHRLRPDRGADIRG</sequence>
<accession>A0ACC3S947</accession>
<evidence type="ECO:0000313" key="1">
    <source>
        <dbReference type="EMBL" id="KAK8201976.1"/>
    </source>
</evidence>
<comment type="caution">
    <text evidence="1">The sequence shown here is derived from an EMBL/GenBank/DDBJ whole genome shotgun (WGS) entry which is preliminary data.</text>
</comment>
<dbReference type="EMBL" id="JAMKPW020000033">
    <property type="protein sequence ID" value="KAK8201976.1"/>
    <property type="molecule type" value="Genomic_DNA"/>
</dbReference>